<protein>
    <submittedName>
        <fullName evidence="5">Beta-lactamase</fullName>
    </submittedName>
</protein>
<dbReference type="GO" id="GO:0070290">
    <property type="term" value="F:N-acylphosphatidylethanolamine-specific phospholipase D activity"/>
    <property type="evidence" value="ECO:0007669"/>
    <property type="project" value="InterPro"/>
</dbReference>
<proteinExistence type="predicted"/>
<dbReference type="STRING" id="169760.PSTEL_23205"/>
<gene>
    <name evidence="5" type="ORF">PSTEL_23205</name>
</gene>
<dbReference type="Proteomes" id="UP000029507">
    <property type="component" value="Chromosome"/>
</dbReference>
<dbReference type="Pfam" id="PF12706">
    <property type="entry name" value="Lactamase_B_2"/>
    <property type="match status" value="1"/>
</dbReference>
<dbReference type="PANTHER" id="PTHR15032:SF36">
    <property type="entry name" value="METALLO-BETA-LACTAMASE DOMAIN-CONTAINING PROTEIN"/>
    <property type="match status" value="1"/>
</dbReference>
<evidence type="ECO:0000259" key="4">
    <source>
        <dbReference type="Pfam" id="PF12706"/>
    </source>
</evidence>
<dbReference type="InterPro" id="IPR036866">
    <property type="entry name" value="RibonucZ/Hydroxyglut_hydro"/>
</dbReference>
<evidence type="ECO:0000313" key="5">
    <source>
        <dbReference type="EMBL" id="AIQ65580.1"/>
    </source>
</evidence>
<dbReference type="OrthoDB" id="9805728at2"/>
<dbReference type="PANTHER" id="PTHR15032">
    <property type="entry name" value="N-ACYL-PHOSPHATIDYLETHANOLAMINE-HYDROLYZING PHOSPHOLIPASE D"/>
    <property type="match status" value="1"/>
</dbReference>
<dbReference type="GO" id="GO:0008270">
    <property type="term" value="F:zinc ion binding"/>
    <property type="evidence" value="ECO:0007669"/>
    <property type="project" value="InterPro"/>
</dbReference>
<accession>A0A089LZL3</accession>
<comment type="catalytic activity">
    <reaction evidence="3">
        <text>3',5'-cyclic UMP + H2O = UMP + H(+)</text>
        <dbReference type="Rhea" id="RHEA:70575"/>
        <dbReference type="ChEBI" id="CHEBI:15377"/>
        <dbReference type="ChEBI" id="CHEBI:15378"/>
        <dbReference type="ChEBI" id="CHEBI:57865"/>
        <dbReference type="ChEBI" id="CHEBI:184387"/>
    </reaction>
    <physiologicalReaction direction="left-to-right" evidence="3">
        <dbReference type="Rhea" id="RHEA:70576"/>
    </physiologicalReaction>
</comment>
<organism evidence="5 6">
    <name type="scientific">Paenibacillus stellifer</name>
    <dbReference type="NCBI Taxonomy" id="169760"/>
    <lineage>
        <taxon>Bacteria</taxon>
        <taxon>Bacillati</taxon>
        <taxon>Bacillota</taxon>
        <taxon>Bacilli</taxon>
        <taxon>Bacillales</taxon>
        <taxon>Paenibacillaceae</taxon>
        <taxon>Paenibacillus</taxon>
    </lineage>
</organism>
<dbReference type="KEGG" id="pste:PSTEL_23205"/>
<dbReference type="PIRSF" id="PIRSF038896">
    <property type="entry name" value="NAPE-PLD"/>
    <property type="match status" value="1"/>
</dbReference>
<evidence type="ECO:0000256" key="2">
    <source>
        <dbReference type="ARBA" id="ARBA00034301"/>
    </source>
</evidence>
<evidence type="ECO:0000256" key="3">
    <source>
        <dbReference type="ARBA" id="ARBA00048505"/>
    </source>
</evidence>
<dbReference type="AlphaFoldDB" id="A0A089LZL3"/>
<dbReference type="Gene3D" id="3.60.15.10">
    <property type="entry name" value="Ribonuclease Z/Hydroxyacylglutathione hydrolase-like"/>
    <property type="match status" value="1"/>
</dbReference>
<sequence>MPKIRYRNLDNIKVDKTFKEIRKWREERRGKKKDLSFAVPGVTPRVAYLTDNRLETTITWIGHSTFFIQYAGLNIITDPVWAERLGFDRRLVPPGMKIEEVPPVDLILISHSHYDHMHLASIRRLYRAETKLIVPAGLKGKMVRKGFRNCMEMQWWESVGIGRLKLSFVPAQHWTRRTPFDTDMSHWGGYILEPADPGDQTERGSERELLPPHLYFAGDSGYFPGFKEIGRRFQIDVALMPIGAYEPEWFMSLQHVNPEEAVQAFLDVGAEMMIPMHYGSFRLADDTAREALDRMEAARALQGIAEERIKVLGNGETLVMPPADVKHEKGDADLSVW</sequence>
<evidence type="ECO:0000313" key="6">
    <source>
        <dbReference type="Proteomes" id="UP000029507"/>
    </source>
</evidence>
<dbReference type="RefSeq" id="WP_038698763.1">
    <property type="nucleotide sequence ID" value="NZ_CP009286.1"/>
</dbReference>
<comment type="function">
    <text evidence="2">Counteracts the endogenous Pycsar antiviral defense system. Phosphodiesterase that enables metal-dependent hydrolysis of host cyclic nucleotide Pycsar defense signals such as cCMP and cUMP.</text>
</comment>
<comment type="catalytic activity">
    <reaction evidence="1">
        <text>3',5'-cyclic CMP + H2O = CMP + H(+)</text>
        <dbReference type="Rhea" id="RHEA:72675"/>
        <dbReference type="ChEBI" id="CHEBI:15377"/>
        <dbReference type="ChEBI" id="CHEBI:15378"/>
        <dbReference type="ChEBI" id="CHEBI:58003"/>
        <dbReference type="ChEBI" id="CHEBI:60377"/>
    </reaction>
    <physiologicalReaction direction="left-to-right" evidence="1">
        <dbReference type="Rhea" id="RHEA:72676"/>
    </physiologicalReaction>
</comment>
<dbReference type="InterPro" id="IPR024884">
    <property type="entry name" value="NAPE-PLD"/>
</dbReference>
<dbReference type="InterPro" id="IPR001279">
    <property type="entry name" value="Metallo-B-lactamas"/>
</dbReference>
<reference evidence="5 6" key="1">
    <citation type="submission" date="2014-08" db="EMBL/GenBank/DDBJ databases">
        <title>Comparative genomics of the Paenibacillus odorifer group.</title>
        <authorList>
            <person name="den Bakker H.C."/>
            <person name="Tsai Y.-C."/>
            <person name="Martin N."/>
            <person name="Korlach J."/>
            <person name="Wiedmann M."/>
        </authorList>
    </citation>
    <scope>NUCLEOTIDE SEQUENCE [LARGE SCALE GENOMIC DNA]</scope>
    <source>
        <strain evidence="5 6">DSM 14472</strain>
    </source>
</reference>
<dbReference type="EMBL" id="CP009286">
    <property type="protein sequence ID" value="AIQ65580.1"/>
    <property type="molecule type" value="Genomic_DNA"/>
</dbReference>
<dbReference type="GO" id="GO:0005737">
    <property type="term" value="C:cytoplasm"/>
    <property type="evidence" value="ECO:0007669"/>
    <property type="project" value="TreeGrafter"/>
</dbReference>
<name>A0A089LZL3_9BACL</name>
<evidence type="ECO:0000256" key="1">
    <source>
        <dbReference type="ARBA" id="ARBA00034221"/>
    </source>
</evidence>
<keyword evidence="6" id="KW-1185">Reference proteome</keyword>
<dbReference type="HOGENOM" id="CLU_020884_1_0_9"/>
<dbReference type="SUPFAM" id="SSF56281">
    <property type="entry name" value="Metallo-hydrolase/oxidoreductase"/>
    <property type="match status" value="1"/>
</dbReference>
<feature type="domain" description="Metallo-beta-lactamase" evidence="4">
    <location>
        <begin position="74"/>
        <end position="278"/>
    </location>
</feature>